<proteinExistence type="inferred from homology"/>
<evidence type="ECO:0000256" key="2">
    <source>
        <dbReference type="ARBA" id="ARBA00022729"/>
    </source>
</evidence>
<dbReference type="InterPro" id="IPR029058">
    <property type="entry name" value="AB_hydrolase_fold"/>
</dbReference>
<name>A0ABC9Z262_9NOCA</name>
<accession>A0ABC9Z262</accession>
<dbReference type="SUPFAM" id="SSF53474">
    <property type="entry name" value="alpha/beta-Hydrolases"/>
    <property type="match status" value="1"/>
</dbReference>
<dbReference type="PANTHER" id="PTHR43248:SF29">
    <property type="entry name" value="TRIPEPTIDYL AMINOPEPTIDASE"/>
    <property type="match status" value="1"/>
</dbReference>
<comment type="caution">
    <text evidence="5">The sequence shown here is derived from an EMBL/GenBank/DDBJ whole genome shotgun (WGS) entry which is preliminary data.</text>
</comment>
<keyword evidence="6" id="KW-1185">Reference proteome</keyword>
<organism evidence="5 6">
    <name type="scientific">Nocardia seriolae</name>
    <dbReference type="NCBI Taxonomy" id="37332"/>
    <lineage>
        <taxon>Bacteria</taxon>
        <taxon>Bacillati</taxon>
        <taxon>Actinomycetota</taxon>
        <taxon>Actinomycetes</taxon>
        <taxon>Mycobacteriales</taxon>
        <taxon>Nocardiaceae</taxon>
        <taxon>Nocardia</taxon>
    </lineage>
</organism>
<evidence type="ECO:0000256" key="1">
    <source>
        <dbReference type="ARBA" id="ARBA00010088"/>
    </source>
</evidence>
<comment type="similarity">
    <text evidence="1">Belongs to the peptidase S33 family.</text>
</comment>
<gene>
    <name evidence="5" type="ORF">NSK11_contig00124-0007</name>
</gene>
<evidence type="ECO:0000313" key="5">
    <source>
        <dbReference type="EMBL" id="GAP31705.1"/>
    </source>
</evidence>
<evidence type="ECO:0000256" key="3">
    <source>
        <dbReference type="ARBA" id="ARBA00022801"/>
    </source>
</evidence>
<dbReference type="EMBL" id="BBYQ01000124">
    <property type="protein sequence ID" value="GAP31705.1"/>
    <property type="molecule type" value="Genomic_DNA"/>
</dbReference>
<dbReference type="Gene3D" id="3.40.50.1820">
    <property type="entry name" value="alpha/beta hydrolase"/>
    <property type="match status" value="1"/>
</dbReference>
<dbReference type="Proteomes" id="UP000037179">
    <property type="component" value="Unassembled WGS sequence"/>
</dbReference>
<keyword evidence="2" id="KW-0732">Signal</keyword>
<feature type="domain" description="AB hydrolase-1" evidence="4">
    <location>
        <begin position="56"/>
        <end position="231"/>
    </location>
</feature>
<reference evidence="6" key="1">
    <citation type="submission" date="2015-07" db="EMBL/GenBank/DDBJ databases">
        <title>Nocardia seriolae U-1 whole genome shotgun sequence.</title>
        <authorList>
            <person name="Imajoh M."/>
            <person name="Fukumoto Y."/>
            <person name="Sukeda M."/>
            <person name="Yamane J."/>
            <person name="Yamasaki K."/>
            <person name="Shimizu M."/>
            <person name="Ohnishi K."/>
            <person name="Oshima S."/>
        </authorList>
    </citation>
    <scope>NUCLEOTIDE SEQUENCE [LARGE SCALE GENOMIC DNA]</scope>
    <source>
        <strain evidence="6">U-1</strain>
    </source>
</reference>
<reference evidence="5 6" key="2">
    <citation type="journal article" date="2016" name="Genome Announc.">
        <title>Draft Genome Sequence of Erythromycin- and Oxytetracycline-Sensitive Nocardia seriolae Strain U-1 (NBRC 110359).</title>
        <authorList>
            <person name="Imajoh M."/>
            <person name="Sukeda M."/>
            <person name="Shimizu M."/>
            <person name="Yamane J."/>
            <person name="Ohnishi K."/>
            <person name="Oshima S."/>
        </authorList>
    </citation>
    <scope>NUCLEOTIDE SEQUENCE [LARGE SCALE GENOMIC DNA]</scope>
    <source>
        <strain evidence="5 6">U-1</strain>
    </source>
</reference>
<sequence length="269" mass="29483">MKAFYRQEPTWVPCEDGKQCAKVEVQLEYADPDGRRIELALLKSPATDSTRRIGSLLVNPGGPGDSGVRFAVDPSWATPEVRARYDIVGFDPRGVGSSSPIVCMDSSQVDHLDAEQRAAEAAGDRSRLLQLARDYSDSCRSTFAWLLPHIGTENVAADLDILRAVLKDDKLHFYGHSYGTLIGQYYAERFPDKVGRMVLDSLMYASLSQGEFMIGVAESLDTVFENFVKRCLAETCPLGDDAGAVRDKVRDKVVDMIGRATAAPLSVEG</sequence>
<dbReference type="InterPro" id="IPR000073">
    <property type="entry name" value="AB_hydrolase_1"/>
</dbReference>
<evidence type="ECO:0000313" key="6">
    <source>
        <dbReference type="Proteomes" id="UP000037179"/>
    </source>
</evidence>
<dbReference type="RefSeq" id="WP_036549466.1">
    <property type="nucleotide sequence ID" value="NZ_AP028459.1"/>
</dbReference>
<dbReference type="Pfam" id="PF00561">
    <property type="entry name" value="Abhydrolase_1"/>
    <property type="match status" value="1"/>
</dbReference>
<dbReference type="GO" id="GO:0016787">
    <property type="term" value="F:hydrolase activity"/>
    <property type="evidence" value="ECO:0007669"/>
    <property type="project" value="UniProtKB-KW"/>
</dbReference>
<dbReference type="PANTHER" id="PTHR43248">
    <property type="entry name" value="2-SUCCINYL-6-HYDROXY-2,4-CYCLOHEXADIENE-1-CARBOXYLATE SYNTHASE"/>
    <property type="match status" value="1"/>
</dbReference>
<protein>
    <recommendedName>
        <fullName evidence="4">AB hydrolase-1 domain-containing protein</fullName>
    </recommendedName>
</protein>
<evidence type="ECO:0000259" key="4">
    <source>
        <dbReference type="Pfam" id="PF00561"/>
    </source>
</evidence>
<dbReference type="InterPro" id="IPR051601">
    <property type="entry name" value="Serine_prot/Carboxylest_S33"/>
</dbReference>
<dbReference type="AlphaFoldDB" id="A0ABC9Z262"/>
<keyword evidence="3" id="KW-0378">Hydrolase</keyword>